<accession>A8FH18</accession>
<evidence type="ECO:0000313" key="2">
    <source>
        <dbReference type="Proteomes" id="UP000001355"/>
    </source>
</evidence>
<dbReference type="AlphaFoldDB" id="A8FH18"/>
<dbReference type="Proteomes" id="UP000001355">
    <property type="component" value="Chromosome"/>
</dbReference>
<reference evidence="1 2" key="2">
    <citation type="journal article" date="2013" name="Extremophiles">
        <title>An ICEBs1-like element may be associated with the extreme radiation and desiccation resistance of Bacillus pumilus SAFR-032 spores.</title>
        <authorList>
            <person name="Tirumalai M.R."/>
            <person name="Fox G.E."/>
        </authorList>
    </citation>
    <scope>NUCLEOTIDE SEQUENCE [LARGE SCALE GENOMIC DNA]</scope>
    <source>
        <strain evidence="1 2">SAFR-032</strain>
    </source>
</reference>
<protein>
    <submittedName>
        <fullName evidence="1">Uncharacterized protein</fullName>
    </submittedName>
</protein>
<dbReference type="KEGG" id="bpu:BPUM_2880"/>
<dbReference type="EMBL" id="CP000813">
    <property type="protein sequence ID" value="ABV63535.1"/>
    <property type="molecule type" value="Genomic_DNA"/>
</dbReference>
<dbReference type="HOGENOM" id="CLU_3022452_0_0_9"/>
<organism evidence="1 2">
    <name type="scientific">Bacillus pumilus (strain SAFR-032)</name>
    <dbReference type="NCBI Taxonomy" id="315750"/>
    <lineage>
        <taxon>Bacteria</taxon>
        <taxon>Bacillati</taxon>
        <taxon>Bacillota</taxon>
        <taxon>Bacilli</taxon>
        <taxon>Bacillales</taxon>
        <taxon>Bacillaceae</taxon>
        <taxon>Bacillus</taxon>
    </lineage>
</organism>
<proteinExistence type="predicted"/>
<dbReference type="STRING" id="315750.BPUM_2880"/>
<reference evidence="1 2" key="3">
    <citation type="journal article" date="2013" name="PLoS ONE">
        <title>Candidate genes that may be responsible for the unusual resistances exhibited by Bacillus pumilus SAFR-032 spores.</title>
        <authorList>
            <person name="Tirumalai M.R."/>
            <person name="Rastogi R."/>
            <person name="Zamani N."/>
            <person name="O'Bryant Williams E."/>
            <person name="Allen S."/>
            <person name="Diouf F."/>
            <person name="Kwende S."/>
            <person name="Weinstock G.M."/>
            <person name="Venkateswaran K.J."/>
            <person name="Fox G.E."/>
        </authorList>
    </citation>
    <scope>NUCLEOTIDE SEQUENCE [LARGE SCALE GENOMIC DNA]</scope>
    <source>
        <strain evidence="1 2">SAFR-032</strain>
    </source>
</reference>
<name>A8FH18_BACP2</name>
<keyword evidence="2" id="KW-1185">Reference proteome</keyword>
<sequence length="55" mass="6415">MLHLTLLYHPTEIPSISQNMSFTCIVTPIPRKMFYYLGLTNEYVGYFETIIVVSQ</sequence>
<evidence type="ECO:0000313" key="1">
    <source>
        <dbReference type="EMBL" id="ABV63535.1"/>
    </source>
</evidence>
<gene>
    <name evidence="1" type="ordered locus">BPUM_2880</name>
</gene>
<reference evidence="1 2" key="1">
    <citation type="journal article" date="2007" name="PLoS ONE">
        <title>Paradoxical DNA repair and peroxide resistance gene conservation in Bacillus pumilus SAFR-032.</title>
        <authorList>
            <person name="Gioia J."/>
            <person name="Yerrapragada S."/>
            <person name="Qin X."/>
            <person name="Jiang H."/>
            <person name="Igboeli O.C."/>
            <person name="Muzny D."/>
            <person name="Dugan-Rocha S."/>
            <person name="Ding Y."/>
            <person name="Hawes A."/>
            <person name="Liu W."/>
            <person name="Perez L."/>
            <person name="Kovar C."/>
            <person name="Dinh H."/>
            <person name="Lee S."/>
            <person name="Nazareth L."/>
            <person name="Blyth P."/>
            <person name="Holder M."/>
            <person name="Buhay C."/>
            <person name="Tirumalai M.R."/>
            <person name="Liu Y."/>
            <person name="Dasgupta I."/>
            <person name="Bokhetache L."/>
            <person name="Fujita M."/>
            <person name="Karouia F."/>
            <person name="Eswara Moorthy P."/>
            <person name="Siefert J."/>
            <person name="Uzman A."/>
            <person name="Buzumbo P."/>
            <person name="Verma A."/>
            <person name="Zwiya H."/>
            <person name="McWilliams B.D."/>
            <person name="Olowu A."/>
            <person name="Clinkenbeard K.D."/>
            <person name="Newcombe D."/>
            <person name="Golebiewski L."/>
            <person name="Petrosino J.F."/>
            <person name="Nicholson W.L."/>
            <person name="Fox G.E."/>
            <person name="Venkateswaran K."/>
            <person name="Highlander S.K."/>
            <person name="Weinstock G.M."/>
        </authorList>
    </citation>
    <scope>NUCLEOTIDE SEQUENCE [LARGE SCALE GENOMIC DNA]</scope>
    <source>
        <strain evidence="1 2">SAFR-032</strain>
    </source>
</reference>